<dbReference type="Proteomes" id="UP000803884">
    <property type="component" value="Unassembled WGS sequence"/>
</dbReference>
<dbReference type="RefSeq" id="XP_069226724.1">
    <property type="nucleotide sequence ID" value="XM_069376388.1"/>
</dbReference>
<accession>A0AB34KF06</accession>
<dbReference type="GeneID" id="96009226"/>
<keyword evidence="3" id="KW-1185">Reference proteome</keyword>
<evidence type="ECO:0000256" key="1">
    <source>
        <dbReference type="SAM" id="MobiDB-lite"/>
    </source>
</evidence>
<feature type="region of interest" description="Disordered" evidence="1">
    <location>
        <begin position="43"/>
        <end position="98"/>
    </location>
</feature>
<protein>
    <submittedName>
        <fullName evidence="2">Uncharacterized protein</fullName>
    </submittedName>
</protein>
<proteinExistence type="predicted"/>
<gene>
    <name evidence="2" type="ORF">WHR41_07784</name>
</gene>
<reference evidence="2 3" key="1">
    <citation type="journal article" date="2020" name="Microbiol. Resour. Announc.">
        <title>Draft Genome Sequence of a Cladosporium Species Isolated from the Mesophotic Ascidian Didemnum maculosum.</title>
        <authorList>
            <person name="Gioti A."/>
            <person name="Siaperas R."/>
            <person name="Nikolaivits E."/>
            <person name="Le Goff G."/>
            <person name="Ouazzani J."/>
            <person name="Kotoulas G."/>
            <person name="Topakas E."/>
        </authorList>
    </citation>
    <scope>NUCLEOTIDE SEQUENCE [LARGE SCALE GENOMIC DNA]</scope>
    <source>
        <strain evidence="2 3">TM138-S3</strain>
    </source>
</reference>
<name>A0AB34KF06_9PEZI</name>
<comment type="caution">
    <text evidence="2">The sequence shown here is derived from an EMBL/GenBank/DDBJ whole genome shotgun (WGS) entry which is preliminary data.</text>
</comment>
<sequence>MPERIDGFKGSETEYRIYLESLVVNMRESRCAYAQTPRLDLTTTTSGQASHFPRKPNNSSVASKRKRTETGGLEVRLWQPPPAQENSGPKAAFQAPKRRPQWQTIADNLIDGTPKPLRKFLEQQGVLTMMRNGEAAAHLLNVGHEEPRCGNQLITPSSTVCLANASRVLASIQHYAEVSARNSQKASLASMIANFQKIIVLSACAVVFKTDESLREPILDIVCIMYGSTDKQYARRLVRTAVYVNKLIDMLSVNGWDDKAAVLILLWNRPPTYYYQLASARASSLEYIKGALSAKEFDIQESEWPEKNSLFVPSFVDQILGRTKHIATITHELGYRNAHLFENSLSLVNPSRIA</sequence>
<dbReference type="AlphaFoldDB" id="A0AB34KF06"/>
<dbReference type="EMBL" id="JAAQHG020000033">
    <property type="protein sequence ID" value="KAL1583617.1"/>
    <property type="molecule type" value="Genomic_DNA"/>
</dbReference>
<evidence type="ECO:0000313" key="3">
    <source>
        <dbReference type="Proteomes" id="UP000803884"/>
    </source>
</evidence>
<evidence type="ECO:0000313" key="2">
    <source>
        <dbReference type="EMBL" id="KAL1583617.1"/>
    </source>
</evidence>
<organism evidence="2 3">
    <name type="scientific">Cladosporium halotolerans</name>
    <dbReference type="NCBI Taxonomy" id="1052096"/>
    <lineage>
        <taxon>Eukaryota</taxon>
        <taxon>Fungi</taxon>
        <taxon>Dikarya</taxon>
        <taxon>Ascomycota</taxon>
        <taxon>Pezizomycotina</taxon>
        <taxon>Dothideomycetes</taxon>
        <taxon>Dothideomycetidae</taxon>
        <taxon>Cladosporiales</taxon>
        <taxon>Cladosporiaceae</taxon>
        <taxon>Cladosporium</taxon>
    </lineage>
</organism>